<accession>A0ABT0RYF8</accession>
<sequence length="1062" mass="111783">MTVIRRRPFGRIAGIIALGFLLLLVVVIALVWIQRRPIATEFLKREFERRGVTANYHLDRVGFRTQQVSNLVIGDPKRPDLVARYAQIQMRLKWNGGFEVYRVVARGVRLRGRLVNGRVTWGQVDKLLPPPSNKPFELPNVALDIADSSIALATPFGPVGVALEGNGMLSGGFKGRAALRSPRLVPGRCAATALSANLAVAVVARRPHVEGPVVLDRFACPASRFEAIAPHFDADASFNESFTSVNGRGRMAIQSLVAGANGLAAFVGDLTYGGSLAKVDGTVRLSAQRSRLGTIYADRTRLEGDYHLGLQKGTFALIGDYAADSAKLDPSMLAGVTQPLAAAAGTPLGPIAGAIGNAIRRTAYNFDAAGEIRIVNFPGGGAARIQSTDIRAPSGARARVSGGTGVTYYWPASALRIDGNIEMAGGGLPTGRVSLRQPRIGAPMSGVAELAPYTVGGSRLAMTPIRFGPGPGGTTAISTSAQLDGPFPDGRVQALRVPIQGRIGRGGSFAFGTSCAVVSWNYLQLSALQLGAARLPVCPAGSAIISKSPGGGGQANARVNATVLNGRLGSSPLRVSSTGGRLTGESFAFNQVGLRLGRSESPIVFDASRLTGSFAGGGTGGKFSGARATIGSVPLLLSEASGDWRVRNGGLLVTGGMMVSDRAESPPRFYPLRSDNVKLTVGGDYVRATGALRHPASGTLVTDVSIEHRLSTGVGHANLDVPGIQFGPELQPQELTHLTEGILALVMGTVSGQGRIDWAGQKVTSTGDFSIANMDLAAPFGPVTGLSTNIHFTDLLAMATAPGQTATIASVNPGILVENGVIRYQILPNQLVKIERGEWPFMGGRLILHETVLNFARPTAKRLTFEVVGLDAKVFVETLGFQELNATGVFDGVLPMIFDENGGRIVGGRLDSRPGGGSLAYNGVVNKANLGMMGGIAFDALRDLRFKSMVVRLDGDLAGEFAARLSIDGVGLGQTSTQRIIRGLLAKIPLKMNVNITGPFRALIATAKAFRDPRQVISDVLPRPLDDVPGIVTEVRRVEEQHSQTQTPPDQQVNVAPPPTER</sequence>
<dbReference type="RefSeq" id="WP_249830149.1">
    <property type="nucleotide sequence ID" value="NZ_JAMGBE010000001.1"/>
</dbReference>
<feature type="transmembrane region" description="Helical" evidence="2">
    <location>
        <begin position="12"/>
        <end position="33"/>
    </location>
</feature>
<evidence type="ECO:0000313" key="4">
    <source>
        <dbReference type="Proteomes" id="UP001165342"/>
    </source>
</evidence>
<gene>
    <name evidence="3" type="ORF">LZ538_01050</name>
</gene>
<feature type="region of interest" description="Disordered" evidence="1">
    <location>
        <begin position="1038"/>
        <end position="1062"/>
    </location>
</feature>
<evidence type="ECO:0000256" key="2">
    <source>
        <dbReference type="SAM" id="Phobius"/>
    </source>
</evidence>
<feature type="compositionally biased region" description="Polar residues" evidence="1">
    <location>
        <begin position="1043"/>
        <end position="1054"/>
    </location>
</feature>
<evidence type="ECO:0000256" key="1">
    <source>
        <dbReference type="SAM" id="MobiDB-lite"/>
    </source>
</evidence>
<dbReference type="EMBL" id="JAMGBE010000001">
    <property type="protein sequence ID" value="MCL6728643.1"/>
    <property type="molecule type" value="Genomic_DNA"/>
</dbReference>
<dbReference type="Proteomes" id="UP001165342">
    <property type="component" value="Unassembled WGS sequence"/>
</dbReference>
<reference evidence="3" key="1">
    <citation type="submission" date="2022-05" db="EMBL/GenBank/DDBJ databases">
        <authorList>
            <person name="Jo J.-H."/>
            <person name="Im W.-T."/>
        </authorList>
    </citation>
    <scope>NUCLEOTIDE SEQUENCE</scope>
    <source>
        <strain evidence="3">SE220</strain>
    </source>
</reference>
<name>A0ABT0RYF8_9SPHN</name>
<proteinExistence type="predicted"/>
<comment type="caution">
    <text evidence="3">The sequence shown here is derived from an EMBL/GenBank/DDBJ whole genome shotgun (WGS) entry which is preliminary data.</text>
</comment>
<keyword evidence="2" id="KW-1133">Transmembrane helix</keyword>
<protein>
    <submittedName>
        <fullName evidence="3">YdbH domain-containing protein</fullName>
    </submittedName>
</protein>
<evidence type="ECO:0000313" key="3">
    <source>
        <dbReference type="EMBL" id="MCL6728643.1"/>
    </source>
</evidence>
<keyword evidence="2" id="KW-0472">Membrane</keyword>
<dbReference type="Pfam" id="PF11739">
    <property type="entry name" value="YdbH-like"/>
    <property type="match status" value="1"/>
</dbReference>
<keyword evidence="2" id="KW-0812">Transmembrane</keyword>
<organism evidence="3 4">
    <name type="scientific">Sphingomonas hankyongi</name>
    <dbReference type="NCBI Taxonomy" id="2908209"/>
    <lineage>
        <taxon>Bacteria</taxon>
        <taxon>Pseudomonadati</taxon>
        <taxon>Pseudomonadota</taxon>
        <taxon>Alphaproteobacteria</taxon>
        <taxon>Sphingomonadales</taxon>
        <taxon>Sphingomonadaceae</taxon>
        <taxon>Sphingomonas</taxon>
    </lineage>
</organism>
<dbReference type="InterPro" id="IPR021730">
    <property type="entry name" value="YdbH"/>
</dbReference>
<keyword evidence="4" id="KW-1185">Reference proteome</keyword>